<keyword evidence="13 14" id="KW-0472">Membrane</keyword>
<gene>
    <name evidence="17" type="ORF">ACFQB0_02715</name>
</gene>
<dbReference type="Gene3D" id="3.30.450.20">
    <property type="entry name" value="PAS domain"/>
    <property type="match status" value="2"/>
</dbReference>
<dbReference type="PROSITE" id="PS50109">
    <property type="entry name" value="HIS_KIN"/>
    <property type="match status" value="1"/>
</dbReference>
<comment type="caution">
    <text evidence="17">The sequence shown here is derived from an EMBL/GenBank/DDBJ whole genome shotgun (WGS) entry which is preliminary data.</text>
</comment>
<dbReference type="PANTHER" id="PTHR43547">
    <property type="entry name" value="TWO-COMPONENT HISTIDINE KINASE"/>
    <property type="match status" value="1"/>
</dbReference>
<dbReference type="InterPro" id="IPR033463">
    <property type="entry name" value="sCache_3"/>
</dbReference>
<evidence type="ECO:0000256" key="8">
    <source>
        <dbReference type="ARBA" id="ARBA00022741"/>
    </source>
</evidence>
<keyword evidence="7 14" id="KW-0812">Transmembrane</keyword>
<dbReference type="InterPro" id="IPR035965">
    <property type="entry name" value="PAS-like_dom_sf"/>
</dbReference>
<evidence type="ECO:0000256" key="1">
    <source>
        <dbReference type="ARBA" id="ARBA00000085"/>
    </source>
</evidence>
<evidence type="ECO:0000256" key="13">
    <source>
        <dbReference type="ARBA" id="ARBA00023136"/>
    </source>
</evidence>
<evidence type="ECO:0000256" key="7">
    <source>
        <dbReference type="ARBA" id="ARBA00022692"/>
    </source>
</evidence>
<dbReference type="InterPro" id="IPR004358">
    <property type="entry name" value="Sig_transdc_His_kin-like_C"/>
</dbReference>
<evidence type="ECO:0000256" key="10">
    <source>
        <dbReference type="ARBA" id="ARBA00022840"/>
    </source>
</evidence>
<evidence type="ECO:0000256" key="9">
    <source>
        <dbReference type="ARBA" id="ARBA00022777"/>
    </source>
</evidence>
<reference evidence="18" key="1">
    <citation type="journal article" date="2019" name="Int. J. Syst. Evol. Microbiol.">
        <title>The Global Catalogue of Microorganisms (GCM) 10K type strain sequencing project: providing services to taxonomists for standard genome sequencing and annotation.</title>
        <authorList>
            <consortium name="The Broad Institute Genomics Platform"/>
            <consortium name="The Broad Institute Genome Sequencing Center for Infectious Disease"/>
            <person name="Wu L."/>
            <person name="Ma J."/>
        </authorList>
    </citation>
    <scope>NUCLEOTIDE SEQUENCE [LARGE SCALE GENOMIC DNA]</scope>
    <source>
        <strain evidence="18">CCUG 43304</strain>
    </source>
</reference>
<dbReference type="InterPro" id="IPR016120">
    <property type="entry name" value="Sig_transdc_His_kin_SpoOB"/>
</dbReference>
<evidence type="ECO:0000313" key="18">
    <source>
        <dbReference type="Proteomes" id="UP001596306"/>
    </source>
</evidence>
<dbReference type="Gene3D" id="3.30.565.10">
    <property type="entry name" value="Histidine kinase-like ATPase, C-terminal domain"/>
    <property type="match status" value="1"/>
</dbReference>
<dbReference type="PANTHER" id="PTHR43547:SF10">
    <property type="entry name" value="SENSOR HISTIDINE KINASE DCUS"/>
    <property type="match status" value="1"/>
</dbReference>
<evidence type="ECO:0000256" key="2">
    <source>
        <dbReference type="ARBA" id="ARBA00004651"/>
    </source>
</evidence>
<protein>
    <recommendedName>
        <fullName evidence="3">histidine kinase</fullName>
        <ecNumber evidence="3">2.7.13.3</ecNumber>
    </recommendedName>
</protein>
<evidence type="ECO:0000259" key="16">
    <source>
        <dbReference type="PROSITE" id="PS50112"/>
    </source>
</evidence>
<feature type="domain" description="PAS" evidence="16">
    <location>
        <begin position="212"/>
        <end position="249"/>
    </location>
</feature>
<accession>A0ABW1VDN2</accession>
<evidence type="ECO:0000256" key="14">
    <source>
        <dbReference type="SAM" id="Phobius"/>
    </source>
</evidence>
<sequence>MRARIRRVSIAARLFALQVLVVALLTVLAVIVLLADARRDVEQDAEMKTAAVANSIAHDPFVIDAAQSQDPSVSLQPYAVELMAATRTDFITILAPDRTRFTHPNPEEIGKPFRGTIAPALRGETITETYTGTLGPSVRTTVPIESAAGTVVAIVSTGVTVANLGVAIQARLPILVAAALAALALGAFASWLLSRYLRRTTGSRGPEELGRMFAYYESVLHAVREGLLLVDREGMLVLYNDAAAALLGLPVPDRRSVPVALSAVGLPEPLSRVILRGERVVDELIVTDSHVLVVNQERAVSGTDAGRSLGTVATLRDHTELQRLTGELHSMHTLADALRSQTHEFSNRMHAVIALIELGRADDAVAFATDELDVGRRFADQLLAAAHEPIFAAILLGKSAQASERGIEFRVDLDPELGSVGLPSVELVTIVGNLLDNAMDAVAGTPGSWIAFSANRTEGELMIRVSDSGPGLSGTEVERAFERGFSTKSSGAAFGRGVGLALVRQAVRRLHGTVTVRGSHFDVRLPLATPGSPWCDEGPVAR</sequence>
<dbReference type="InterPro" id="IPR003594">
    <property type="entry name" value="HATPase_dom"/>
</dbReference>
<evidence type="ECO:0000256" key="3">
    <source>
        <dbReference type="ARBA" id="ARBA00012438"/>
    </source>
</evidence>
<keyword evidence="9" id="KW-0418">Kinase</keyword>
<dbReference type="Pfam" id="PF02518">
    <property type="entry name" value="HATPase_c"/>
    <property type="match status" value="1"/>
</dbReference>
<dbReference type="RefSeq" id="WP_386727287.1">
    <property type="nucleotide sequence ID" value="NZ_JBHSTP010000001.1"/>
</dbReference>
<dbReference type="InterPro" id="IPR029151">
    <property type="entry name" value="Sensor-like_sf"/>
</dbReference>
<evidence type="ECO:0000256" key="5">
    <source>
        <dbReference type="ARBA" id="ARBA00022553"/>
    </source>
</evidence>
<dbReference type="SUPFAM" id="SSF55874">
    <property type="entry name" value="ATPase domain of HSP90 chaperone/DNA topoisomerase II/histidine kinase"/>
    <property type="match status" value="1"/>
</dbReference>
<comment type="subcellular location">
    <subcellularLocation>
        <location evidence="2">Cell membrane</location>
        <topology evidence="2">Multi-pass membrane protein</topology>
    </subcellularLocation>
</comment>
<keyword evidence="8" id="KW-0547">Nucleotide-binding</keyword>
<dbReference type="EMBL" id="JBHSTP010000001">
    <property type="protein sequence ID" value="MFC6355027.1"/>
    <property type="molecule type" value="Genomic_DNA"/>
</dbReference>
<dbReference type="InterPro" id="IPR000014">
    <property type="entry name" value="PAS"/>
</dbReference>
<dbReference type="EC" id="2.7.13.3" evidence="3"/>
<feature type="domain" description="Histidine kinase" evidence="15">
    <location>
        <begin position="402"/>
        <end position="529"/>
    </location>
</feature>
<keyword evidence="6" id="KW-0808">Transferase</keyword>
<proteinExistence type="predicted"/>
<name>A0ABW1VDN2_9MICO</name>
<keyword evidence="10 17" id="KW-0067">ATP-binding</keyword>
<evidence type="ECO:0000256" key="6">
    <source>
        <dbReference type="ARBA" id="ARBA00022679"/>
    </source>
</evidence>
<keyword evidence="11 14" id="KW-1133">Transmembrane helix</keyword>
<keyword evidence="5" id="KW-0597">Phosphoprotein</keyword>
<evidence type="ECO:0000259" key="15">
    <source>
        <dbReference type="PROSITE" id="PS50109"/>
    </source>
</evidence>
<organism evidence="17 18">
    <name type="scientific">Luethyella okanaganae</name>
    <dbReference type="NCBI Taxonomy" id="69372"/>
    <lineage>
        <taxon>Bacteria</taxon>
        <taxon>Bacillati</taxon>
        <taxon>Actinomycetota</taxon>
        <taxon>Actinomycetes</taxon>
        <taxon>Micrococcales</taxon>
        <taxon>Microbacteriaceae</taxon>
        <taxon>Luethyella</taxon>
    </lineage>
</organism>
<comment type="catalytic activity">
    <reaction evidence="1">
        <text>ATP + protein L-histidine = ADP + protein N-phospho-L-histidine.</text>
        <dbReference type="EC" id="2.7.13.3"/>
    </reaction>
</comment>
<dbReference type="SUPFAM" id="SSF55890">
    <property type="entry name" value="Sporulation response regulatory protein Spo0B"/>
    <property type="match status" value="1"/>
</dbReference>
<keyword evidence="18" id="KW-1185">Reference proteome</keyword>
<dbReference type="InterPro" id="IPR036890">
    <property type="entry name" value="HATPase_C_sf"/>
</dbReference>
<evidence type="ECO:0000256" key="11">
    <source>
        <dbReference type="ARBA" id="ARBA00022989"/>
    </source>
</evidence>
<dbReference type="PRINTS" id="PR00344">
    <property type="entry name" value="BCTRLSENSOR"/>
</dbReference>
<evidence type="ECO:0000256" key="12">
    <source>
        <dbReference type="ARBA" id="ARBA00023012"/>
    </source>
</evidence>
<feature type="transmembrane region" description="Helical" evidence="14">
    <location>
        <begin position="172"/>
        <end position="194"/>
    </location>
</feature>
<keyword evidence="12" id="KW-0902">Two-component regulatory system</keyword>
<evidence type="ECO:0000256" key="4">
    <source>
        <dbReference type="ARBA" id="ARBA00022475"/>
    </source>
</evidence>
<dbReference type="SUPFAM" id="SSF55785">
    <property type="entry name" value="PYP-like sensor domain (PAS domain)"/>
    <property type="match status" value="1"/>
</dbReference>
<dbReference type="SUPFAM" id="SSF103190">
    <property type="entry name" value="Sensory domain-like"/>
    <property type="match status" value="1"/>
</dbReference>
<dbReference type="Proteomes" id="UP001596306">
    <property type="component" value="Unassembled WGS sequence"/>
</dbReference>
<keyword evidence="4" id="KW-1003">Cell membrane</keyword>
<dbReference type="Pfam" id="PF13188">
    <property type="entry name" value="PAS_8"/>
    <property type="match status" value="1"/>
</dbReference>
<evidence type="ECO:0000313" key="17">
    <source>
        <dbReference type="EMBL" id="MFC6355027.1"/>
    </source>
</evidence>
<dbReference type="Pfam" id="PF17203">
    <property type="entry name" value="sCache_3_2"/>
    <property type="match status" value="1"/>
</dbReference>
<dbReference type="InterPro" id="IPR005467">
    <property type="entry name" value="His_kinase_dom"/>
</dbReference>
<dbReference type="SMART" id="SM00387">
    <property type="entry name" value="HATPase_c"/>
    <property type="match status" value="1"/>
</dbReference>
<dbReference type="GO" id="GO:0005524">
    <property type="term" value="F:ATP binding"/>
    <property type="evidence" value="ECO:0007669"/>
    <property type="project" value="UniProtKB-KW"/>
</dbReference>
<dbReference type="PROSITE" id="PS50112">
    <property type="entry name" value="PAS"/>
    <property type="match status" value="1"/>
</dbReference>